<dbReference type="RefSeq" id="WP_157892811.1">
    <property type="nucleotide sequence ID" value="NZ_JBHRTS010000003.1"/>
</dbReference>
<reference evidence="12" key="1">
    <citation type="journal article" date="2019" name="Int. J. Syst. Evol. Microbiol.">
        <title>The Global Catalogue of Microorganisms (GCM) 10K type strain sequencing project: providing services to taxonomists for standard genome sequencing and annotation.</title>
        <authorList>
            <consortium name="The Broad Institute Genomics Platform"/>
            <consortium name="The Broad Institute Genome Sequencing Center for Infectious Disease"/>
            <person name="Wu L."/>
            <person name="Ma J."/>
        </authorList>
    </citation>
    <scope>NUCLEOTIDE SEQUENCE [LARGE SCALE GENOMIC DNA]</scope>
    <source>
        <strain evidence="12">KCTC 42953</strain>
    </source>
</reference>
<keyword evidence="5 10" id="KW-0813">Transport</keyword>
<comment type="caution">
    <text evidence="11">The sequence shown here is derived from an EMBL/GenBank/DDBJ whole genome shotgun (WGS) entry which is preliminary data.</text>
</comment>
<comment type="function">
    <text evidence="10">Participates in the translocation of lipoproteins from the inner membrane to the outer membrane. Only forms a complex with a lipoprotein if the residue after the N-terminal Cys is not an aspartate (The Asp acts as a targeting signal to indicate that the lipoprotein should stay in the inner membrane).</text>
</comment>
<evidence type="ECO:0000256" key="5">
    <source>
        <dbReference type="ARBA" id="ARBA00022448"/>
    </source>
</evidence>
<dbReference type="InterPro" id="IPR004564">
    <property type="entry name" value="OM_lipoprot_carrier_LolA-like"/>
</dbReference>
<dbReference type="Proteomes" id="UP001595533">
    <property type="component" value="Unassembled WGS sequence"/>
</dbReference>
<keyword evidence="6 10" id="KW-0732">Signal</keyword>
<evidence type="ECO:0000256" key="9">
    <source>
        <dbReference type="ARBA" id="ARBA00023186"/>
    </source>
</evidence>
<comment type="subcellular location">
    <subcellularLocation>
        <location evidence="1 10">Periplasm</location>
    </subcellularLocation>
</comment>
<feature type="chain" id="PRO_5044929863" description="Outer-membrane lipoprotein carrier protein" evidence="10">
    <location>
        <begin position="22"/>
        <end position="211"/>
    </location>
</feature>
<dbReference type="EMBL" id="JBHRTS010000003">
    <property type="protein sequence ID" value="MFC3193810.1"/>
    <property type="molecule type" value="Genomic_DNA"/>
</dbReference>
<evidence type="ECO:0000256" key="6">
    <source>
        <dbReference type="ARBA" id="ARBA00022729"/>
    </source>
</evidence>
<dbReference type="PANTHER" id="PTHR35869">
    <property type="entry name" value="OUTER-MEMBRANE LIPOPROTEIN CARRIER PROTEIN"/>
    <property type="match status" value="1"/>
</dbReference>
<evidence type="ECO:0000313" key="12">
    <source>
        <dbReference type="Proteomes" id="UP001595533"/>
    </source>
</evidence>
<dbReference type="Pfam" id="PF03548">
    <property type="entry name" value="LolA"/>
    <property type="match status" value="1"/>
</dbReference>
<proteinExistence type="inferred from homology"/>
<comment type="subunit">
    <text evidence="3 10">Monomer.</text>
</comment>
<dbReference type="Gene3D" id="2.50.20.10">
    <property type="entry name" value="Lipoprotein localisation LolA/LolB/LppX"/>
    <property type="match status" value="1"/>
</dbReference>
<evidence type="ECO:0000256" key="7">
    <source>
        <dbReference type="ARBA" id="ARBA00022764"/>
    </source>
</evidence>
<dbReference type="SUPFAM" id="SSF89392">
    <property type="entry name" value="Prokaryotic lipoproteins and lipoprotein localization factors"/>
    <property type="match status" value="1"/>
</dbReference>
<feature type="signal peptide" evidence="10">
    <location>
        <begin position="1"/>
        <end position="21"/>
    </location>
</feature>
<keyword evidence="8 10" id="KW-0653">Protein transport</keyword>
<accession>A0ABV7JAA7</accession>
<dbReference type="CDD" id="cd16325">
    <property type="entry name" value="LolA"/>
    <property type="match status" value="1"/>
</dbReference>
<dbReference type="NCBIfam" id="TIGR00547">
    <property type="entry name" value="lolA"/>
    <property type="match status" value="1"/>
</dbReference>
<evidence type="ECO:0000256" key="8">
    <source>
        <dbReference type="ARBA" id="ARBA00022927"/>
    </source>
</evidence>
<evidence type="ECO:0000256" key="2">
    <source>
        <dbReference type="ARBA" id="ARBA00007615"/>
    </source>
</evidence>
<keyword evidence="9 10" id="KW-0143">Chaperone</keyword>
<keyword evidence="12" id="KW-1185">Reference proteome</keyword>
<evidence type="ECO:0000256" key="1">
    <source>
        <dbReference type="ARBA" id="ARBA00004418"/>
    </source>
</evidence>
<keyword evidence="7 10" id="KW-0574">Periplasm</keyword>
<dbReference type="HAMAP" id="MF_00240">
    <property type="entry name" value="LolA"/>
    <property type="match status" value="1"/>
</dbReference>
<evidence type="ECO:0000256" key="3">
    <source>
        <dbReference type="ARBA" id="ARBA00011245"/>
    </source>
</evidence>
<sequence precursor="true">MLIKKIGCVCLLMIVGYAAQAQNADPDPHKLLQALRTDLQGLTAAFKQYELDEGNRQLEINTGTVWMQSPDKFRWLYKDPIEQLIVADGEQVWVYDEDLEQVTVKEQDNALNPIYVIINDELSNQHYDINYELSVQGIDWVSLTPKVPSEEVKSVWLALEKNMVKQIKVFNQFDQVMVFEFYQTEKNPKLAADLFSFSPPEGVDVIRAIGD</sequence>
<name>A0ABV7JAA7_9GAMM</name>
<keyword evidence="11" id="KW-0449">Lipoprotein</keyword>
<gene>
    <name evidence="10 11" type="primary">lolA</name>
    <name evidence="11" type="ORF">ACFODZ_06120</name>
</gene>
<evidence type="ECO:0000256" key="4">
    <source>
        <dbReference type="ARBA" id="ARBA00014035"/>
    </source>
</evidence>
<dbReference type="InterPro" id="IPR018323">
    <property type="entry name" value="OM_lipoprot_carrier_LolA_Pbac"/>
</dbReference>
<comment type="similarity">
    <text evidence="2 10">Belongs to the LolA family.</text>
</comment>
<protein>
    <recommendedName>
        <fullName evidence="4 10">Outer-membrane lipoprotein carrier protein</fullName>
    </recommendedName>
</protein>
<dbReference type="InterPro" id="IPR029046">
    <property type="entry name" value="LolA/LolB/LppX"/>
</dbReference>
<organism evidence="11 12">
    <name type="scientific">Marinicella sediminis</name>
    <dbReference type="NCBI Taxonomy" id="1792834"/>
    <lineage>
        <taxon>Bacteria</taxon>
        <taxon>Pseudomonadati</taxon>
        <taxon>Pseudomonadota</taxon>
        <taxon>Gammaproteobacteria</taxon>
        <taxon>Lysobacterales</taxon>
        <taxon>Marinicellaceae</taxon>
        <taxon>Marinicella</taxon>
    </lineage>
</organism>
<dbReference type="PANTHER" id="PTHR35869:SF1">
    <property type="entry name" value="OUTER-MEMBRANE LIPOPROTEIN CARRIER PROTEIN"/>
    <property type="match status" value="1"/>
</dbReference>
<evidence type="ECO:0000256" key="10">
    <source>
        <dbReference type="HAMAP-Rule" id="MF_00240"/>
    </source>
</evidence>
<evidence type="ECO:0000313" key="11">
    <source>
        <dbReference type="EMBL" id="MFC3193810.1"/>
    </source>
</evidence>